<keyword evidence="4" id="KW-1185">Reference proteome</keyword>
<evidence type="ECO:0000313" key="4">
    <source>
        <dbReference type="Proteomes" id="UP000265341"/>
    </source>
</evidence>
<protein>
    <submittedName>
        <fullName evidence="3">TRAP-T-associated universal stress protein TeaD</fullName>
    </submittedName>
</protein>
<dbReference type="PRINTS" id="PR01438">
    <property type="entry name" value="UNVRSLSTRESS"/>
</dbReference>
<sequence>MFKRILIPTDGTEFGRNALEQGLEVARLMGSEVTILYALENPYELLPAYSAEPPEQIEQALEQYRRESEKTLAQIKEIATAQGVRARAVLVEDSPVPAILEAAKEHDLVVMATHGRKGIERVLMGSVTDKVLHNCSTPVLVLRGSSV</sequence>
<dbReference type="CDD" id="cd00293">
    <property type="entry name" value="USP-like"/>
    <property type="match status" value="1"/>
</dbReference>
<organism evidence="3 4">
    <name type="scientific">Calidithermus roseus</name>
    <dbReference type="NCBI Taxonomy" id="1644118"/>
    <lineage>
        <taxon>Bacteria</taxon>
        <taxon>Thermotogati</taxon>
        <taxon>Deinococcota</taxon>
        <taxon>Deinococci</taxon>
        <taxon>Thermales</taxon>
        <taxon>Thermaceae</taxon>
        <taxon>Calidithermus</taxon>
    </lineage>
</organism>
<dbReference type="EMBL" id="QWLA01000013">
    <property type="protein sequence ID" value="RIH88089.1"/>
    <property type="molecule type" value="Genomic_DNA"/>
</dbReference>
<comment type="similarity">
    <text evidence="1">Belongs to the universal stress protein A family.</text>
</comment>
<dbReference type="PANTHER" id="PTHR46268:SF6">
    <property type="entry name" value="UNIVERSAL STRESS PROTEIN UP12"/>
    <property type="match status" value="1"/>
</dbReference>
<dbReference type="Gene3D" id="3.40.50.620">
    <property type="entry name" value="HUPs"/>
    <property type="match status" value="1"/>
</dbReference>
<evidence type="ECO:0000313" key="3">
    <source>
        <dbReference type="EMBL" id="RIH88089.1"/>
    </source>
</evidence>
<proteinExistence type="inferred from homology"/>
<evidence type="ECO:0000256" key="1">
    <source>
        <dbReference type="ARBA" id="ARBA00008791"/>
    </source>
</evidence>
<reference evidence="3 4" key="1">
    <citation type="submission" date="2018-08" db="EMBL/GenBank/DDBJ databases">
        <title>Meiothermus roseus NBRC 110900 genome sequencing project.</title>
        <authorList>
            <person name="Da Costa M.S."/>
            <person name="Albuquerque L."/>
            <person name="Raposo P."/>
            <person name="Froufe H.J.C."/>
            <person name="Barroso C.S."/>
            <person name="Egas C."/>
        </authorList>
    </citation>
    <scope>NUCLEOTIDE SEQUENCE [LARGE SCALE GENOMIC DNA]</scope>
    <source>
        <strain evidence="3 4">NBRC 110900</strain>
    </source>
</reference>
<dbReference type="InterPro" id="IPR006016">
    <property type="entry name" value="UspA"/>
</dbReference>
<feature type="domain" description="UspA" evidence="2">
    <location>
        <begin position="1"/>
        <end position="143"/>
    </location>
</feature>
<dbReference type="Proteomes" id="UP000265341">
    <property type="component" value="Unassembled WGS sequence"/>
</dbReference>
<name>A0A399EYI8_9DEIN</name>
<dbReference type="OrthoDB" id="9777884at2"/>
<dbReference type="InterPro" id="IPR014729">
    <property type="entry name" value="Rossmann-like_a/b/a_fold"/>
</dbReference>
<dbReference type="RefSeq" id="WP_119276324.1">
    <property type="nucleotide sequence ID" value="NZ_QWLA01000013.1"/>
</dbReference>
<dbReference type="Pfam" id="PF00582">
    <property type="entry name" value="Usp"/>
    <property type="match status" value="1"/>
</dbReference>
<accession>A0A399EYI8</accession>
<dbReference type="AlphaFoldDB" id="A0A399EYI8"/>
<gene>
    <name evidence="3" type="primary">teaD</name>
    <name evidence="3" type="ORF">Mrose_00993</name>
</gene>
<evidence type="ECO:0000259" key="2">
    <source>
        <dbReference type="Pfam" id="PF00582"/>
    </source>
</evidence>
<comment type="caution">
    <text evidence="3">The sequence shown here is derived from an EMBL/GenBank/DDBJ whole genome shotgun (WGS) entry which is preliminary data.</text>
</comment>
<dbReference type="SUPFAM" id="SSF52402">
    <property type="entry name" value="Adenine nucleotide alpha hydrolases-like"/>
    <property type="match status" value="1"/>
</dbReference>
<dbReference type="InterPro" id="IPR006015">
    <property type="entry name" value="Universal_stress_UspA"/>
</dbReference>
<dbReference type="PANTHER" id="PTHR46268">
    <property type="entry name" value="STRESS RESPONSE PROTEIN NHAX"/>
    <property type="match status" value="1"/>
</dbReference>